<feature type="region of interest" description="Disordered" evidence="3">
    <location>
        <begin position="543"/>
        <end position="619"/>
    </location>
</feature>
<dbReference type="FunFam" id="1.25.40.90:FF:000025">
    <property type="entry name" value="ENTH domain protein"/>
    <property type="match status" value="1"/>
</dbReference>
<dbReference type="Gene3D" id="1.20.58.150">
    <property type="entry name" value="ANTH domain"/>
    <property type="match status" value="1"/>
</dbReference>
<evidence type="ECO:0000256" key="2">
    <source>
        <dbReference type="ARBA" id="ARBA00022490"/>
    </source>
</evidence>
<dbReference type="FunFam" id="1.20.58.150:FF:000004">
    <property type="entry name" value="ENTH domain protein"/>
    <property type="match status" value="1"/>
</dbReference>
<dbReference type="PROSITE" id="PS50942">
    <property type="entry name" value="ENTH"/>
    <property type="match status" value="1"/>
</dbReference>
<evidence type="ECO:0000259" key="4">
    <source>
        <dbReference type="PROSITE" id="PS50942"/>
    </source>
</evidence>
<dbReference type="SMART" id="SM00273">
    <property type="entry name" value="ENTH"/>
    <property type="match status" value="1"/>
</dbReference>
<keyword evidence="2" id="KW-0963">Cytoplasm</keyword>
<dbReference type="GO" id="GO:0000149">
    <property type="term" value="F:SNARE binding"/>
    <property type="evidence" value="ECO:0007669"/>
    <property type="project" value="TreeGrafter"/>
</dbReference>
<dbReference type="AlphaFoldDB" id="A0AAV9MV06"/>
<organism evidence="5 6">
    <name type="scientific">Exophiala bonariae</name>
    <dbReference type="NCBI Taxonomy" id="1690606"/>
    <lineage>
        <taxon>Eukaryota</taxon>
        <taxon>Fungi</taxon>
        <taxon>Dikarya</taxon>
        <taxon>Ascomycota</taxon>
        <taxon>Pezizomycotina</taxon>
        <taxon>Eurotiomycetes</taxon>
        <taxon>Chaetothyriomycetidae</taxon>
        <taxon>Chaetothyriales</taxon>
        <taxon>Herpotrichiellaceae</taxon>
        <taxon>Exophiala</taxon>
    </lineage>
</organism>
<dbReference type="GO" id="GO:0006900">
    <property type="term" value="P:vesicle budding from membrane"/>
    <property type="evidence" value="ECO:0007669"/>
    <property type="project" value="TreeGrafter"/>
</dbReference>
<dbReference type="GO" id="GO:0005545">
    <property type="term" value="F:1-phosphatidylinositol binding"/>
    <property type="evidence" value="ECO:0007669"/>
    <property type="project" value="InterPro"/>
</dbReference>
<dbReference type="GO" id="GO:0005905">
    <property type="term" value="C:clathrin-coated pit"/>
    <property type="evidence" value="ECO:0007669"/>
    <property type="project" value="TreeGrafter"/>
</dbReference>
<dbReference type="EMBL" id="JAVRRD010000038">
    <property type="protein sequence ID" value="KAK5045312.1"/>
    <property type="molecule type" value="Genomic_DNA"/>
</dbReference>
<dbReference type="Gene3D" id="1.25.40.90">
    <property type="match status" value="1"/>
</dbReference>
<dbReference type="RefSeq" id="XP_064700944.1">
    <property type="nucleotide sequence ID" value="XM_064852958.1"/>
</dbReference>
<dbReference type="InterPro" id="IPR008942">
    <property type="entry name" value="ENTH_VHS"/>
</dbReference>
<dbReference type="InterPro" id="IPR014712">
    <property type="entry name" value="ANTH_dom_sf"/>
</dbReference>
<dbReference type="GeneID" id="89977577"/>
<dbReference type="InterPro" id="IPR045192">
    <property type="entry name" value="AP180-like"/>
</dbReference>
<feature type="region of interest" description="Disordered" evidence="3">
    <location>
        <begin position="374"/>
        <end position="414"/>
    </location>
</feature>
<dbReference type="GO" id="GO:0030136">
    <property type="term" value="C:clathrin-coated vesicle"/>
    <property type="evidence" value="ECO:0007669"/>
    <property type="project" value="InterPro"/>
</dbReference>
<feature type="compositionally biased region" description="Polar residues" evidence="3">
    <location>
        <begin position="374"/>
        <end position="386"/>
    </location>
</feature>
<feature type="compositionally biased region" description="Low complexity" evidence="3">
    <location>
        <begin position="388"/>
        <end position="397"/>
    </location>
</feature>
<evidence type="ECO:0000313" key="6">
    <source>
        <dbReference type="Proteomes" id="UP001358417"/>
    </source>
</evidence>
<comment type="subcellular location">
    <subcellularLocation>
        <location evidence="1">Cytoplasm</location>
    </subcellularLocation>
</comment>
<evidence type="ECO:0000256" key="3">
    <source>
        <dbReference type="SAM" id="MobiDB-lite"/>
    </source>
</evidence>
<dbReference type="InterPro" id="IPR013809">
    <property type="entry name" value="ENTH"/>
</dbReference>
<dbReference type="GO" id="GO:0072583">
    <property type="term" value="P:clathrin-dependent endocytosis"/>
    <property type="evidence" value="ECO:0007669"/>
    <property type="project" value="InterPro"/>
</dbReference>
<dbReference type="PANTHER" id="PTHR22951:SF5">
    <property type="entry name" value="PHOSPHATIDYLINOSITOL-BINDING CLATHRIN ASSEMBLY PROTEIN LAP"/>
    <property type="match status" value="1"/>
</dbReference>
<keyword evidence="6" id="KW-1185">Reference proteome</keyword>
<accession>A0AAV9MV06</accession>
<proteinExistence type="predicted"/>
<sequence length="619" mass="68309">MEKIVKGATKIKLAAPKSKYVEAILSATNGGESGVAEVFRTLQLRLRDSTWTIVFKSLIIVHLMIREGQTDITLRYISDSPKRLAISSFTEVQTQGINIRRYYEYLLERVRGYRDTKTDFVRSGVGRMKKLTIDKGLLRQTEIVQNEIEALVRCDLLGNHDPDNEITLTAFRLLTMDLLELYKVMNEGTINVLEHYFEMSRPDAERALNIYKTFGAQTAQVVQYLSVARQYESSTRLEVPKLKHAPTTLTSSLEDYLNDPDFEINRRQYLAQQEAKRTGRPAASVPKSTPFDRPAESRQPASAMPAPVAQSTLSQQKGPAPDLIDFFESIEQNQQPMAQFGNNTQQEYQQQQQQQQQFLLLQQQQQQQIPQQTGFNPFLQQPNTFSGAALPQAQPQPVQTDFTGAGFGGFGPQPLQQPLPFQFSSSLSPIPQNGVADFHSNALSQAQPTQLQPQHTSTNPFRQSMMPTGASPADLSVASLNRSSTNPFAKHNTGGLVTNGQTNISGYDQSSFSPISPLPSNSPAFLTSPVADPTQANAFAQPPALQPQRTGTNPFAKNRPTTAGGPVNTNITGSTNPFRQSAFVNQQTGQGWQHGNQGTFSGFDVNSVGTTPVFPRPGA</sequence>
<dbReference type="SUPFAM" id="SSF48464">
    <property type="entry name" value="ENTH/VHS domain"/>
    <property type="match status" value="1"/>
</dbReference>
<comment type="caution">
    <text evidence="5">The sequence shown here is derived from an EMBL/GenBank/DDBJ whole genome shotgun (WGS) entry which is preliminary data.</text>
</comment>
<gene>
    <name evidence="5" type="ORF">LTR84_009418</name>
</gene>
<dbReference type="Pfam" id="PF07651">
    <property type="entry name" value="ANTH"/>
    <property type="match status" value="1"/>
</dbReference>
<dbReference type="SUPFAM" id="SSF89009">
    <property type="entry name" value="GAT-like domain"/>
    <property type="match status" value="1"/>
</dbReference>
<name>A0AAV9MV06_9EURO</name>
<evidence type="ECO:0000256" key="1">
    <source>
        <dbReference type="ARBA" id="ARBA00004496"/>
    </source>
</evidence>
<dbReference type="Proteomes" id="UP001358417">
    <property type="component" value="Unassembled WGS sequence"/>
</dbReference>
<dbReference type="InterPro" id="IPR011417">
    <property type="entry name" value="ANTH_dom"/>
</dbReference>
<protein>
    <recommendedName>
        <fullName evidence="4">ENTH domain-containing protein</fullName>
    </recommendedName>
</protein>
<feature type="compositionally biased region" description="Polar residues" evidence="3">
    <location>
        <begin position="547"/>
        <end position="600"/>
    </location>
</feature>
<evidence type="ECO:0000313" key="5">
    <source>
        <dbReference type="EMBL" id="KAK5045312.1"/>
    </source>
</evidence>
<feature type="region of interest" description="Disordered" evidence="3">
    <location>
        <begin position="272"/>
        <end position="320"/>
    </location>
</feature>
<dbReference type="CDD" id="cd16988">
    <property type="entry name" value="ANTH_N_YAP180"/>
    <property type="match status" value="1"/>
</dbReference>
<dbReference type="PANTHER" id="PTHR22951">
    <property type="entry name" value="CLATHRIN ASSEMBLY PROTEIN"/>
    <property type="match status" value="1"/>
</dbReference>
<feature type="domain" description="ENTH" evidence="4">
    <location>
        <begin position="1"/>
        <end position="120"/>
    </location>
</feature>
<dbReference type="GO" id="GO:0005546">
    <property type="term" value="F:phosphatidylinositol-4,5-bisphosphate binding"/>
    <property type="evidence" value="ECO:0007669"/>
    <property type="project" value="TreeGrafter"/>
</dbReference>
<dbReference type="GO" id="GO:0032050">
    <property type="term" value="F:clathrin heavy chain binding"/>
    <property type="evidence" value="ECO:0007669"/>
    <property type="project" value="TreeGrafter"/>
</dbReference>
<dbReference type="GO" id="GO:0048268">
    <property type="term" value="P:clathrin coat assembly"/>
    <property type="evidence" value="ECO:0007669"/>
    <property type="project" value="InterPro"/>
</dbReference>
<reference evidence="5 6" key="1">
    <citation type="submission" date="2023-08" db="EMBL/GenBank/DDBJ databases">
        <title>Black Yeasts Isolated from many extreme environments.</title>
        <authorList>
            <person name="Coleine C."/>
            <person name="Stajich J.E."/>
            <person name="Selbmann L."/>
        </authorList>
    </citation>
    <scope>NUCLEOTIDE SEQUENCE [LARGE SCALE GENOMIC DNA]</scope>
    <source>
        <strain evidence="5 6">CCFEE 5792</strain>
    </source>
</reference>